<evidence type="ECO:0000259" key="1">
    <source>
        <dbReference type="Pfam" id="PF00078"/>
    </source>
</evidence>
<name>A0AAV3R0R2_LITER</name>
<dbReference type="InterPro" id="IPR000477">
    <property type="entry name" value="RT_dom"/>
</dbReference>
<reference evidence="2 3" key="1">
    <citation type="submission" date="2024-01" db="EMBL/GenBank/DDBJ databases">
        <title>The complete chloroplast genome sequence of Lithospermum erythrorhizon: insights into the phylogenetic relationship among Boraginaceae species and the maternal lineages of purple gromwells.</title>
        <authorList>
            <person name="Okada T."/>
            <person name="Watanabe K."/>
        </authorList>
    </citation>
    <scope>NUCLEOTIDE SEQUENCE [LARGE SCALE GENOMIC DNA]</scope>
</reference>
<dbReference type="Pfam" id="PF00078">
    <property type="entry name" value="RVT_1"/>
    <property type="match status" value="1"/>
</dbReference>
<dbReference type="PANTHER" id="PTHR24559">
    <property type="entry name" value="TRANSPOSON TY3-I GAG-POL POLYPROTEIN"/>
    <property type="match status" value="1"/>
</dbReference>
<gene>
    <name evidence="2" type="ORF">LIER_23578</name>
</gene>
<dbReference type="InterPro" id="IPR053134">
    <property type="entry name" value="RNA-dir_DNA_polymerase"/>
</dbReference>
<dbReference type="SUPFAM" id="SSF56672">
    <property type="entry name" value="DNA/RNA polymerases"/>
    <property type="match status" value="1"/>
</dbReference>
<dbReference type="EMBL" id="BAABME010006679">
    <property type="protein sequence ID" value="GAA0169006.1"/>
    <property type="molecule type" value="Genomic_DNA"/>
</dbReference>
<dbReference type="Gene3D" id="3.30.70.270">
    <property type="match status" value="1"/>
</dbReference>
<evidence type="ECO:0000313" key="2">
    <source>
        <dbReference type="EMBL" id="GAA0169006.1"/>
    </source>
</evidence>
<sequence>MSGIDTSVAVHQLHVDFMYKPVKQKKKSFNDEKNRAVRVEVDMLLKAGAIRELQFPEWVANVVLVKNPKGTRRMCTDFTSLNKARPKYIYPLPYLARMVDGSAGQEVFDFMDASRGNHHIKMYSEDEEKTAFITEYGLYCWKLMPFGLKNAGATYQSMVNSIFANQIGRNMEIYVDEMLIKSKVRRDHLKNLKETFDKLNRSRLRINPDKCSFGVTAGKFLGYMISERGIDRHP</sequence>
<comment type="caution">
    <text evidence="2">The sequence shown here is derived from an EMBL/GenBank/DDBJ whole genome shotgun (WGS) entry which is preliminary data.</text>
</comment>
<dbReference type="Gene3D" id="3.10.10.10">
    <property type="entry name" value="HIV Type 1 Reverse Transcriptase, subunit A, domain 1"/>
    <property type="match status" value="1"/>
</dbReference>
<dbReference type="Proteomes" id="UP001454036">
    <property type="component" value="Unassembled WGS sequence"/>
</dbReference>
<keyword evidence="3" id="KW-1185">Reference proteome</keyword>
<dbReference type="InterPro" id="IPR043128">
    <property type="entry name" value="Rev_trsase/Diguanyl_cyclase"/>
</dbReference>
<dbReference type="AlphaFoldDB" id="A0AAV3R0R2"/>
<dbReference type="CDD" id="cd01647">
    <property type="entry name" value="RT_LTR"/>
    <property type="match status" value="1"/>
</dbReference>
<feature type="domain" description="Reverse transcriptase" evidence="1">
    <location>
        <begin position="66"/>
        <end position="225"/>
    </location>
</feature>
<accession>A0AAV3R0R2</accession>
<dbReference type="PANTHER" id="PTHR24559:SF430">
    <property type="entry name" value="RNA-DIRECTED DNA POLYMERASE"/>
    <property type="match status" value="1"/>
</dbReference>
<organism evidence="2 3">
    <name type="scientific">Lithospermum erythrorhizon</name>
    <name type="common">Purple gromwell</name>
    <name type="synonym">Lithospermum officinale var. erythrorhizon</name>
    <dbReference type="NCBI Taxonomy" id="34254"/>
    <lineage>
        <taxon>Eukaryota</taxon>
        <taxon>Viridiplantae</taxon>
        <taxon>Streptophyta</taxon>
        <taxon>Embryophyta</taxon>
        <taxon>Tracheophyta</taxon>
        <taxon>Spermatophyta</taxon>
        <taxon>Magnoliopsida</taxon>
        <taxon>eudicotyledons</taxon>
        <taxon>Gunneridae</taxon>
        <taxon>Pentapetalae</taxon>
        <taxon>asterids</taxon>
        <taxon>lamiids</taxon>
        <taxon>Boraginales</taxon>
        <taxon>Boraginaceae</taxon>
        <taxon>Boraginoideae</taxon>
        <taxon>Lithospermeae</taxon>
        <taxon>Lithospermum</taxon>
    </lineage>
</organism>
<evidence type="ECO:0000313" key="3">
    <source>
        <dbReference type="Proteomes" id="UP001454036"/>
    </source>
</evidence>
<dbReference type="InterPro" id="IPR043502">
    <property type="entry name" value="DNA/RNA_pol_sf"/>
</dbReference>
<proteinExistence type="predicted"/>
<protein>
    <recommendedName>
        <fullName evidence="1">Reverse transcriptase domain-containing protein</fullName>
    </recommendedName>
</protein>